<evidence type="ECO:0000256" key="4">
    <source>
        <dbReference type="ARBA" id="ARBA00025078"/>
    </source>
</evidence>
<dbReference type="OrthoDB" id="5244399at2"/>
<evidence type="ECO:0000313" key="6">
    <source>
        <dbReference type="Proteomes" id="UP000276260"/>
    </source>
</evidence>
<evidence type="ECO:0000313" key="5">
    <source>
        <dbReference type="EMBL" id="RRJ23079.1"/>
    </source>
</evidence>
<dbReference type="GO" id="GO:0009306">
    <property type="term" value="P:protein secretion"/>
    <property type="evidence" value="ECO:0007669"/>
    <property type="project" value="InterPro"/>
</dbReference>
<dbReference type="RefSeq" id="WP_046519283.1">
    <property type="nucleotide sequence ID" value="NZ_LAVS01000010.1"/>
</dbReference>
<keyword evidence="5" id="KW-0969">Cilium</keyword>
<dbReference type="Gene3D" id="3.40.1690.10">
    <property type="entry name" value="secretion proteins EscU"/>
    <property type="match status" value="1"/>
</dbReference>
<name>A0A3P3QRD3_9GAMM</name>
<evidence type="ECO:0000256" key="1">
    <source>
        <dbReference type="ARBA" id="ARBA00010690"/>
    </source>
</evidence>
<dbReference type="SUPFAM" id="SSF160544">
    <property type="entry name" value="EscU C-terminal domain-like"/>
    <property type="match status" value="1"/>
</dbReference>
<comment type="caution">
    <text evidence="5">The sequence shown here is derived from an EMBL/GenBank/DDBJ whole genome shotgun (WGS) entry which is preliminary data.</text>
</comment>
<dbReference type="Pfam" id="PF01312">
    <property type="entry name" value="Bac_export_2"/>
    <property type="match status" value="1"/>
</dbReference>
<keyword evidence="3" id="KW-1006">Bacterial flagellum protein export</keyword>
<keyword evidence="6" id="KW-1185">Reference proteome</keyword>
<reference evidence="5 6" key="1">
    <citation type="submission" date="2018-11" db="EMBL/GenBank/DDBJ databases">
        <title>Draft genome analysis of Rheinheimera mesophila isolated from an industrial waste site.</title>
        <authorList>
            <person name="Yu Q."/>
            <person name="Qi Y."/>
            <person name="Zhang H."/>
            <person name="Lu Y."/>
            <person name="Pu J."/>
        </authorList>
    </citation>
    <scope>NUCLEOTIDE SEQUENCE [LARGE SCALE GENOMIC DNA]</scope>
    <source>
        <strain evidence="5 6">IITR13</strain>
    </source>
</reference>
<sequence>MKDVTKNSDAIDLDASAVALAYDGKNAPQIVAKGHGELAQDIIATAKEHGVLVHEDEELVKVLQRIELGTDIPKELYIIIAELIAFSYVLQGKFPEQWHNIHQRIDLKS</sequence>
<proteinExistence type="inferred from homology"/>
<gene>
    <name evidence="5" type="ORF">EIK76_03040</name>
</gene>
<keyword evidence="3" id="KW-0813">Transport</keyword>
<dbReference type="PANTHER" id="PTHR30531">
    <property type="entry name" value="FLAGELLAR BIOSYNTHETIC PROTEIN FLHB"/>
    <property type="match status" value="1"/>
</dbReference>
<dbReference type="GO" id="GO:0005886">
    <property type="term" value="C:plasma membrane"/>
    <property type="evidence" value="ECO:0007669"/>
    <property type="project" value="TreeGrafter"/>
</dbReference>
<dbReference type="Proteomes" id="UP000276260">
    <property type="component" value="Unassembled WGS sequence"/>
</dbReference>
<dbReference type="AlphaFoldDB" id="A0A3P3QRD3"/>
<keyword evidence="5" id="KW-0282">Flagellum</keyword>
<evidence type="ECO:0000256" key="2">
    <source>
        <dbReference type="ARBA" id="ARBA00021622"/>
    </source>
</evidence>
<dbReference type="InterPro" id="IPR029025">
    <property type="entry name" value="T3SS_substrate_exporter_C"/>
</dbReference>
<evidence type="ECO:0000256" key="3">
    <source>
        <dbReference type="ARBA" id="ARBA00023225"/>
    </source>
</evidence>
<comment type="function">
    <text evidence="4">Required for formation of the rod structure in the basal body of the flagellar apparatus. Together with FliI and FliH, may constitute the export apparatus of flagellin.</text>
</comment>
<keyword evidence="3" id="KW-0653">Protein transport</keyword>
<accession>A0A3P3QRD3</accession>
<protein>
    <recommendedName>
        <fullName evidence="2">Flagellar biosynthetic protein FlhB</fullName>
    </recommendedName>
</protein>
<dbReference type="InterPro" id="IPR006135">
    <property type="entry name" value="T3SS_substrate_exporter"/>
</dbReference>
<organism evidence="5 6">
    <name type="scientific">Rheinheimera mesophila</name>
    <dbReference type="NCBI Taxonomy" id="1547515"/>
    <lineage>
        <taxon>Bacteria</taxon>
        <taxon>Pseudomonadati</taxon>
        <taxon>Pseudomonadota</taxon>
        <taxon>Gammaproteobacteria</taxon>
        <taxon>Chromatiales</taxon>
        <taxon>Chromatiaceae</taxon>
        <taxon>Rheinheimera</taxon>
    </lineage>
</organism>
<dbReference type="EMBL" id="RRCF01000001">
    <property type="protein sequence ID" value="RRJ23079.1"/>
    <property type="molecule type" value="Genomic_DNA"/>
</dbReference>
<keyword evidence="5" id="KW-0966">Cell projection</keyword>
<comment type="similarity">
    <text evidence="1">Belongs to the type III secretion exporter family.</text>
</comment>
<dbReference type="PANTHER" id="PTHR30531:SF12">
    <property type="entry name" value="FLAGELLAR BIOSYNTHETIC PROTEIN FLHB"/>
    <property type="match status" value="1"/>
</dbReference>